<proteinExistence type="predicted"/>
<evidence type="ECO:0000313" key="2">
    <source>
        <dbReference type="Proteomes" id="UP000660680"/>
    </source>
</evidence>
<comment type="caution">
    <text evidence="1">The sequence shown here is derived from an EMBL/GenBank/DDBJ whole genome shotgun (WGS) entry which is preliminary data.</text>
</comment>
<gene>
    <name evidence="1" type="ORF">GCM10010171_21330</name>
</gene>
<dbReference type="SUPFAM" id="SSF52743">
    <property type="entry name" value="Subtilisin-like"/>
    <property type="match status" value="1"/>
</dbReference>
<evidence type="ECO:0000313" key="1">
    <source>
        <dbReference type="EMBL" id="GGS28165.1"/>
    </source>
</evidence>
<dbReference type="AlphaFoldDB" id="A0A918GB50"/>
<protein>
    <recommendedName>
        <fullName evidence="3">Peptidase S8/S53 domain-containing protein</fullName>
    </recommendedName>
</protein>
<keyword evidence="2" id="KW-1185">Reference proteome</keyword>
<dbReference type="Proteomes" id="UP000660680">
    <property type="component" value="Unassembled WGS sequence"/>
</dbReference>
<sequence>MGLVAEPSEASVLAAVLSAEPLAVCPLSPVVVRPTGAAGSTPGGLAVALAGLVAEGVRLLLVGTPVTDGTERERRALAEVLDSAEAAGVPVVVPAGSGPAVLTGHRWVIPVASCSVSGRLSWFVEFEDAQRGLLAPGQDVPGPLGPASGNGIAAAWVAGTGALLWGMFPGASGAQVRAALSIGSLHAHRSGPPLLDAQRAVEFLERLAVAPSAWRATG</sequence>
<name>A0A918GB50_9PSEU</name>
<reference evidence="1" key="1">
    <citation type="journal article" date="2014" name="Int. J. Syst. Evol. Microbiol.">
        <title>Complete genome sequence of Corynebacterium casei LMG S-19264T (=DSM 44701T), isolated from a smear-ripened cheese.</title>
        <authorList>
            <consortium name="US DOE Joint Genome Institute (JGI-PGF)"/>
            <person name="Walter F."/>
            <person name="Albersmeier A."/>
            <person name="Kalinowski J."/>
            <person name="Ruckert C."/>
        </authorList>
    </citation>
    <scope>NUCLEOTIDE SEQUENCE</scope>
    <source>
        <strain evidence="1">JCM 3276</strain>
    </source>
</reference>
<evidence type="ECO:0008006" key="3">
    <source>
        <dbReference type="Google" id="ProtNLM"/>
    </source>
</evidence>
<dbReference type="GO" id="GO:0004252">
    <property type="term" value="F:serine-type endopeptidase activity"/>
    <property type="evidence" value="ECO:0007669"/>
    <property type="project" value="InterPro"/>
</dbReference>
<organism evidence="1 2">
    <name type="scientific">Actinokineospora fastidiosa</name>
    <dbReference type="NCBI Taxonomy" id="1816"/>
    <lineage>
        <taxon>Bacteria</taxon>
        <taxon>Bacillati</taxon>
        <taxon>Actinomycetota</taxon>
        <taxon>Actinomycetes</taxon>
        <taxon>Pseudonocardiales</taxon>
        <taxon>Pseudonocardiaceae</taxon>
        <taxon>Actinokineospora</taxon>
    </lineage>
</organism>
<dbReference type="InterPro" id="IPR036852">
    <property type="entry name" value="Peptidase_S8/S53_dom_sf"/>
</dbReference>
<reference evidence="1" key="2">
    <citation type="submission" date="2020-09" db="EMBL/GenBank/DDBJ databases">
        <authorList>
            <person name="Sun Q."/>
            <person name="Ohkuma M."/>
        </authorList>
    </citation>
    <scope>NUCLEOTIDE SEQUENCE</scope>
    <source>
        <strain evidence="1">JCM 3276</strain>
    </source>
</reference>
<dbReference type="GO" id="GO:0006508">
    <property type="term" value="P:proteolysis"/>
    <property type="evidence" value="ECO:0007669"/>
    <property type="project" value="InterPro"/>
</dbReference>
<dbReference type="Gene3D" id="3.40.50.200">
    <property type="entry name" value="Peptidase S8/S53 domain"/>
    <property type="match status" value="1"/>
</dbReference>
<accession>A0A918GB50</accession>
<dbReference type="EMBL" id="BMRB01000002">
    <property type="protein sequence ID" value="GGS28165.1"/>
    <property type="molecule type" value="Genomic_DNA"/>
</dbReference>